<comment type="caution">
    <text evidence="2">The sequence shown here is derived from an EMBL/GenBank/DDBJ whole genome shotgun (WGS) entry which is preliminary data.</text>
</comment>
<evidence type="ECO:0000313" key="2">
    <source>
        <dbReference type="EMBL" id="TMM59169.1"/>
    </source>
</evidence>
<sequence length="98" mass="11263">MKSSCLILLALLVTTAIIAPSVMTLTNLDEKGIVVDFNEEENKEEKKEAQEKEYFLEFNLNTIAQFRSEKIVISSFYFEQDYMASLPILLPPPEHCFI</sequence>
<dbReference type="AlphaFoldDB" id="A0A5S3PVZ3"/>
<feature type="signal peptide" evidence="1">
    <location>
        <begin position="1"/>
        <end position="18"/>
    </location>
</feature>
<dbReference type="EMBL" id="VATY01000001">
    <property type="protein sequence ID" value="TMM59169.1"/>
    <property type="molecule type" value="Genomic_DNA"/>
</dbReference>
<feature type="chain" id="PRO_5024292305" evidence="1">
    <location>
        <begin position="19"/>
        <end position="98"/>
    </location>
</feature>
<dbReference type="RefSeq" id="WP_138657158.1">
    <property type="nucleotide sequence ID" value="NZ_VATY01000001.1"/>
</dbReference>
<dbReference type="Proteomes" id="UP000310314">
    <property type="component" value="Unassembled WGS sequence"/>
</dbReference>
<proteinExistence type="predicted"/>
<keyword evidence="1" id="KW-0732">Signal</keyword>
<evidence type="ECO:0000256" key="1">
    <source>
        <dbReference type="SAM" id="SignalP"/>
    </source>
</evidence>
<organism evidence="2 3">
    <name type="scientific">Maribacter algarum</name>
    <name type="common">ex Zhang et al. 2020</name>
    <dbReference type="NCBI Taxonomy" id="2578118"/>
    <lineage>
        <taxon>Bacteria</taxon>
        <taxon>Pseudomonadati</taxon>
        <taxon>Bacteroidota</taxon>
        <taxon>Flavobacteriia</taxon>
        <taxon>Flavobacteriales</taxon>
        <taxon>Flavobacteriaceae</taxon>
        <taxon>Maribacter</taxon>
    </lineage>
</organism>
<keyword evidence="3" id="KW-1185">Reference proteome</keyword>
<evidence type="ECO:0000313" key="3">
    <source>
        <dbReference type="Proteomes" id="UP000310314"/>
    </source>
</evidence>
<reference evidence="2 3" key="1">
    <citation type="submission" date="2019-05" db="EMBL/GenBank/DDBJ databases">
        <authorList>
            <person name="Zhang J.-Y."/>
            <person name="Feg X."/>
            <person name="Du Z.-J."/>
        </authorList>
    </citation>
    <scope>NUCLEOTIDE SEQUENCE [LARGE SCALE GENOMIC DNA]</scope>
    <source>
        <strain evidence="2 3">RZ26</strain>
    </source>
</reference>
<gene>
    <name evidence="2" type="ORF">FEE95_06980</name>
</gene>
<name>A0A5S3PVZ3_9FLAO</name>
<protein>
    <submittedName>
        <fullName evidence="2">Uncharacterized protein</fullName>
    </submittedName>
</protein>
<accession>A0A5S3PVZ3</accession>